<dbReference type="SUPFAM" id="SSF88946">
    <property type="entry name" value="Sigma2 domain of RNA polymerase sigma factors"/>
    <property type="match status" value="1"/>
</dbReference>
<reference evidence="7 8" key="1">
    <citation type="submission" date="2015-06" db="EMBL/GenBank/DDBJ databases">
        <title>A Comprehensive Approach to Explore the Metabolic and Phylogenetic Diversity of Bacterial Steroid Degradation in the Environment: Testosterone as an Example.</title>
        <authorList>
            <person name="Yang F.-C."/>
            <person name="Chen Y.-L."/>
            <person name="Yu C.-P."/>
            <person name="Tang S.-L."/>
            <person name="Wang P.-H."/>
            <person name="Ismail W."/>
            <person name="Wang C.-H."/>
            <person name="Yang C.-Y."/>
            <person name="Chiang Y.-R."/>
        </authorList>
    </citation>
    <scope>NUCLEOTIDE SEQUENCE [LARGE SCALE GENOMIC DNA]</scope>
    <source>
        <strain evidence="7 8">DSM 18526</strain>
    </source>
</reference>
<protein>
    <submittedName>
        <fullName evidence="7">RNA polymerase sigma-70 factor, ECF subfamily</fullName>
    </submittedName>
</protein>
<dbReference type="InterPro" id="IPR013325">
    <property type="entry name" value="RNA_pol_sigma_r2"/>
</dbReference>
<evidence type="ECO:0000259" key="6">
    <source>
        <dbReference type="Pfam" id="PF08281"/>
    </source>
</evidence>
<accession>A0A127FDT0</accession>
<dbReference type="Pfam" id="PF08281">
    <property type="entry name" value="Sigma70_r4_2"/>
    <property type="match status" value="1"/>
</dbReference>
<dbReference type="AlphaFoldDB" id="A0A127FDT0"/>
<evidence type="ECO:0000313" key="7">
    <source>
        <dbReference type="EMBL" id="AMN47788.1"/>
    </source>
</evidence>
<dbReference type="GO" id="GO:0006352">
    <property type="term" value="P:DNA-templated transcription initiation"/>
    <property type="evidence" value="ECO:0007669"/>
    <property type="project" value="InterPro"/>
</dbReference>
<dbReference type="Gene3D" id="1.10.10.10">
    <property type="entry name" value="Winged helix-like DNA-binding domain superfamily/Winged helix DNA-binding domain"/>
    <property type="match status" value="1"/>
</dbReference>
<dbReference type="GO" id="GO:0016987">
    <property type="term" value="F:sigma factor activity"/>
    <property type="evidence" value="ECO:0007669"/>
    <property type="project" value="UniProtKB-KW"/>
</dbReference>
<dbReference type="InterPro" id="IPR036388">
    <property type="entry name" value="WH-like_DNA-bd_sf"/>
</dbReference>
<proteinExistence type="inferred from homology"/>
<dbReference type="InterPro" id="IPR013249">
    <property type="entry name" value="RNA_pol_sigma70_r4_t2"/>
</dbReference>
<evidence type="ECO:0000256" key="4">
    <source>
        <dbReference type="ARBA" id="ARBA00023163"/>
    </source>
</evidence>
<dbReference type="SUPFAM" id="SSF88659">
    <property type="entry name" value="Sigma3 and sigma4 domains of RNA polymerase sigma factors"/>
    <property type="match status" value="1"/>
</dbReference>
<dbReference type="PANTHER" id="PTHR43133:SF63">
    <property type="entry name" value="RNA POLYMERASE SIGMA FACTOR FECI-RELATED"/>
    <property type="match status" value="1"/>
</dbReference>
<dbReference type="PANTHER" id="PTHR43133">
    <property type="entry name" value="RNA POLYMERASE ECF-TYPE SIGMA FACTO"/>
    <property type="match status" value="1"/>
</dbReference>
<name>A0A127FDT0_STEDE</name>
<feature type="domain" description="RNA polymerase sigma factor 70 region 4 type 2" evidence="6">
    <location>
        <begin position="111"/>
        <end position="160"/>
    </location>
</feature>
<keyword evidence="3" id="KW-0731">Sigma factor</keyword>
<dbReference type="STRING" id="465721.ACG33_11905"/>
<dbReference type="InterPro" id="IPR039425">
    <property type="entry name" value="RNA_pol_sigma-70-like"/>
</dbReference>
<evidence type="ECO:0000256" key="1">
    <source>
        <dbReference type="ARBA" id="ARBA00010641"/>
    </source>
</evidence>
<feature type="domain" description="RNA polymerase sigma-70 region 2" evidence="5">
    <location>
        <begin position="14"/>
        <end position="79"/>
    </location>
</feature>
<dbReference type="InterPro" id="IPR007627">
    <property type="entry name" value="RNA_pol_sigma70_r2"/>
</dbReference>
<dbReference type="EMBL" id="CP011971">
    <property type="protein sequence ID" value="AMN47788.1"/>
    <property type="molecule type" value="Genomic_DNA"/>
</dbReference>
<dbReference type="NCBIfam" id="TIGR02937">
    <property type="entry name" value="sigma70-ECF"/>
    <property type="match status" value="1"/>
</dbReference>
<keyword evidence="2" id="KW-0805">Transcription regulation</keyword>
<evidence type="ECO:0000313" key="8">
    <source>
        <dbReference type="Proteomes" id="UP000070250"/>
    </source>
</evidence>
<keyword evidence="8" id="KW-1185">Reference proteome</keyword>
<dbReference type="Pfam" id="PF04542">
    <property type="entry name" value="Sigma70_r2"/>
    <property type="match status" value="1"/>
</dbReference>
<keyword evidence="4" id="KW-0804">Transcription</keyword>
<organism evidence="7 8">
    <name type="scientific">Steroidobacter denitrificans</name>
    <dbReference type="NCBI Taxonomy" id="465721"/>
    <lineage>
        <taxon>Bacteria</taxon>
        <taxon>Pseudomonadati</taxon>
        <taxon>Pseudomonadota</taxon>
        <taxon>Gammaproteobacteria</taxon>
        <taxon>Steroidobacterales</taxon>
        <taxon>Steroidobacteraceae</taxon>
        <taxon>Steroidobacter</taxon>
    </lineage>
</organism>
<sequence length="174" mass="19961">MSEDAIGVRLRELFRVERIRLVRFLRARLGSEAEAQDVAQDAIFRLYQRRSELLDRDLRALLFVAARNIATDRLRARQRAAAHPDGDAVVDAWVDEAASPERIVAAQQQLAQLRQLLQELPPRCEYAFVCYKFEGLEYREIAARMAVTESMVRKYVLRALHYCATRLEGAGDTP</sequence>
<evidence type="ECO:0000256" key="3">
    <source>
        <dbReference type="ARBA" id="ARBA00023082"/>
    </source>
</evidence>
<dbReference type="Gene3D" id="1.10.1740.10">
    <property type="match status" value="1"/>
</dbReference>
<dbReference type="GO" id="GO:0003677">
    <property type="term" value="F:DNA binding"/>
    <property type="evidence" value="ECO:0007669"/>
    <property type="project" value="InterPro"/>
</dbReference>
<evidence type="ECO:0000256" key="2">
    <source>
        <dbReference type="ARBA" id="ARBA00023015"/>
    </source>
</evidence>
<dbReference type="InterPro" id="IPR013324">
    <property type="entry name" value="RNA_pol_sigma_r3/r4-like"/>
</dbReference>
<evidence type="ECO:0000259" key="5">
    <source>
        <dbReference type="Pfam" id="PF04542"/>
    </source>
</evidence>
<gene>
    <name evidence="7" type="ORF">ACG33_11905</name>
</gene>
<dbReference type="KEGG" id="sdf:ACG33_11905"/>
<dbReference type="Proteomes" id="UP000070250">
    <property type="component" value="Chromosome"/>
</dbReference>
<comment type="similarity">
    <text evidence="1">Belongs to the sigma-70 factor family. ECF subfamily.</text>
</comment>
<dbReference type="InterPro" id="IPR014284">
    <property type="entry name" value="RNA_pol_sigma-70_dom"/>
</dbReference>